<organism evidence="2 3">
    <name type="scientific">Ajellomyces dermatitidis (strain ER-3 / ATCC MYA-2586)</name>
    <name type="common">Blastomyces dermatitidis</name>
    <dbReference type="NCBI Taxonomy" id="559297"/>
    <lineage>
        <taxon>Eukaryota</taxon>
        <taxon>Fungi</taxon>
        <taxon>Dikarya</taxon>
        <taxon>Ascomycota</taxon>
        <taxon>Pezizomycotina</taxon>
        <taxon>Eurotiomycetes</taxon>
        <taxon>Eurotiomycetidae</taxon>
        <taxon>Onygenales</taxon>
        <taxon>Ajellomycetaceae</taxon>
        <taxon>Blastomyces</taxon>
    </lineage>
</organism>
<accession>A0ABX2VZ48</accession>
<evidence type="ECO:0000313" key="2">
    <source>
        <dbReference type="EMBL" id="OAT02412.1"/>
    </source>
</evidence>
<feature type="non-terminal residue" evidence="2">
    <location>
        <position position="1"/>
    </location>
</feature>
<gene>
    <name evidence="2" type="ORF">BDCG_17534</name>
</gene>
<dbReference type="Proteomes" id="UP000002039">
    <property type="component" value="Unassembled WGS sequence"/>
</dbReference>
<reference evidence="3" key="1">
    <citation type="journal article" date="2015" name="PLoS Genet.">
        <title>The dynamic genome and transcriptome of the human fungal pathogen Blastomyces and close relative Emmonsia.</title>
        <authorList>
            <person name="Munoz J.F."/>
            <person name="Gauthier G.M."/>
            <person name="Desjardins C.A."/>
            <person name="Gallo J.E."/>
            <person name="Holder J."/>
            <person name="Sullivan T.D."/>
            <person name="Marty A.J."/>
            <person name="Carmen J.C."/>
            <person name="Chen Z."/>
            <person name="Ding L."/>
            <person name="Gujja S."/>
            <person name="Magrini V."/>
            <person name="Misas E."/>
            <person name="Mitreva M."/>
            <person name="Priest M."/>
            <person name="Saif S."/>
            <person name="Whiston E.A."/>
            <person name="Young S."/>
            <person name="Zeng Q."/>
            <person name="Goldman W.E."/>
            <person name="Mardis E.R."/>
            <person name="Taylor J.W."/>
            <person name="McEwen J.G."/>
            <person name="Clay O.K."/>
            <person name="Klein B.S."/>
            <person name="Cuomo C.A."/>
        </authorList>
    </citation>
    <scope>NUCLEOTIDE SEQUENCE [LARGE SCALE GENOMIC DNA]</scope>
    <source>
        <strain evidence="3">ER-3 / ATCC MYA-2586</strain>
    </source>
</reference>
<proteinExistence type="predicted"/>
<name>A0ABX2VZ48_AJEDR</name>
<dbReference type="RefSeq" id="XP_045282139.1">
    <property type="nucleotide sequence ID" value="XM_045426645.1"/>
</dbReference>
<dbReference type="EMBL" id="EQ999980">
    <property type="protein sequence ID" value="OAT02412.1"/>
    <property type="molecule type" value="Genomic_DNA"/>
</dbReference>
<dbReference type="GeneID" id="69032426"/>
<keyword evidence="3" id="KW-1185">Reference proteome</keyword>
<keyword evidence="1" id="KW-0812">Transmembrane</keyword>
<keyword evidence="1" id="KW-1133">Transmembrane helix</keyword>
<sequence>SSCVDRSAFINDSEPDVAFLIKNLKNVIMKKLSVSCVTESPVSLFISSATSFSATSLSVSFSAASQSSTLASVSGSPASATPVPAIPGFTASAFVTSSPHFKKILYRFNESYLSAYTLLLFLLTLRTIYCMKITKDICVFRNRNTDVVLFYTHRHET</sequence>
<feature type="transmembrane region" description="Helical" evidence="1">
    <location>
        <begin position="112"/>
        <end position="129"/>
    </location>
</feature>
<evidence type="ECO:0000313" key="3">
    <source>
        <dbReference type="Proteomes" id="UP000002039"/>
    </source>
</evidence>
<keyword evidence="1" id="KW-0472">Membrane</keyword>
<feature type="non-terminal residue" evidence="2">
    <location>
        <position position="157"/>
    </location>
</feature>
<protein>
    <submittedName>
        <fullName evidence="2">Uncharacterized protein</fullName>
    </submittedName>
</protein>
<evidence type="ECO:0000256" key="1">
    <source>
        <dbReference type="SAM" id="Phobius"/>
    </source>
</evidence>